<sequence length="226" mass="24309">MTDLGGPRSQRVLDRVAADIGAAVDAVDVFWGTEWPRDIDVVATGTQPQFEAQAGGGPAAQWADIAAIAVADHVDPARRTATGQRIVFAPGAAGMSERAFRIVLTHELFHYAARGQTAVDAPRWLTEGVADYVARPRTPRPEVATPPTSLPSDAELADPGPQRSQAYDRAWWFALFVADTRGSPALRALYQQACGDGHTDFPAAVHDVLGTDTAGILADWQRWLTR</sequence>
<proteinExistence type="predicted"/>
<reference evidence="2 3" key="1">
    <citation type="journal article" date="2019" name="Emerg. Microbes Infect.">
        <title>Comprehensive subspecies identification of 175 nontuberculous mycobacteria species based on 7547 genomic profiles.</title>
        <authorList>
            <person name="Matsumoto Y."/>
            <person name="Kinjo T."/>
            <person name="Motooka D."/>
            <person name="Nabeya D."/>
            <person name="Jung N."/>
            <person name="Uechi K."/>
            <person name="Horii T."/>
            <person name="Iida T."/>
            <person name="Fujita J."/>
            <person name="Nakamura S."/>
        </authorList>
    </citation>
    <scope>NUCLEOTIDE SEQUENCE [LARGE SCALE GENOMIC DNA]</scope>
    <source>
        <strain evidence="2 3">JCM 12404</strain>
    </source>
</reference>
<name>A0A7I7KSV5_9MYCO</name>
<accession>A0A7I7KSV5</accession>
<organism evidence="2 3">
    <name type="scientific">Mycobacterium cookii</name>
    <dbReference type="NCBI Taxonomy" id="1775"/>
    <lineage>
        <taxon>Bacteria</taxon>
        <taxon>Bacillati</taxon>
        <taxon>Actinomycetota</taxon>
        <taxon>Actinomycetes</taxon>
        <taxon>Mycobacteriales</taxon>
        <taxon>Mycobacteriaceae</taxon>
        <taxon>Mycobacterium</taxon>
    </lineage>
</organism>
<dbReference type="Proteomes" id="UP000465866">
    <property type="component" value="Chromosome"/>
</dbReference>
<keyword evidence="3" id="KW-1185">Reference proteome</keyword>
<evidence type="ECO:0000313" key="2">
    <source>
        <dbReference type="EMBL" id="BBX45180.1"/>
    </source>
</evidence>
<gene>
    <name evidence="2" type="ORF">MCOO_11950</name>
</gene>
<dbReference type="AlphaFoldDB" id="A0A7I7KSV5"/>
<feature type="region of interest" description="Disordered" evidence="1">
    <location>
        <begin position="136"/>
        <end position="162"/>
    </location>
</feature>
<evidence type="ECO:0008006" key="4">
    <source>
        <dbReference type="Google" id="ProtNLM"/>
    </source>
</evidence>
<dbReference type="EMBL" id="AP022569">
    <property type="protein sequence ID" value="BBX45180.1"/>
    <property type="molecule type" value="Genomic_DNA"/>
</dbReference>
<evidence type="ECO:0000256" key="1">
    <source>
        <dbReference type="SAM" id="MobiDB-lite"/>
    </source>
</evidence>
<protein>
    <recommendedName>
        <fullName evidence="4">DUF4157 domain-containing protein</fullName>
    </recommendedName>
</protein>
<evidence type="ECO:0000313" key="3">
    <source>
        <dbReference type="Proteomes" id="UP000465866"/>
    </source>
</evidence>
<dbReference type="KEGG" id="mcoo:MCOO_11950"/>